<dbReference type="GO" id="GO:1990573">
    <property type="term" value="P:potassium ion import across plasma membrane"/>
    <property type="evidence" value="ECO:0007669"/>
    <property type="project" value="TreeGrafter"/>
</dbReference>
<feature type="transmembrane region" description="Helical" evidence="6">
    <location>
        <begin position="152"/>
        <end position="173"/>
    </location>
</feature>
<reference evidence="9" key="2">
    <citation type="submission" date="2021-08" db="EMBL/GenBank/DDBJ databases">
        <authorList>
            <person name="Eriksson T."/>
        </authorList>
    </citation>
    <scope>NUCLEOTIDE SEQUENCE</scope>
    <source>
        <strain evidence="9">Stoneville</strain>
        <tissue evidence="9">Whole head</tissue>
    </source>
</reference>
<comment type="subcellular location">
    <subcellularLocation>
        <location evidence="1">Membrane</location>
        <topology evidence="1">Multi-pass membrane protein</topology>
    </subcellularLocation>
</comment>
<feature type="domain" description="Amino acid permease/ SLC12A" evidence="7">
    <location>
        <begin position="35"/>
        <end position="263"/>
    </location>
</feature>
<comment type="caution">
    <text evidence="9">The sequence shown here is derived from an EMBL/GenBank/DDBJ whole genome shotgun (WGS) entry which is preliminary data.</text>
</comment>
<dbReference type="InterPro" id="IPR004841">
    <property type="entry name" value="AA-permease/SLC12A_dom"/>
</dbReference>
<dbReference type="AlphaFoldDB" id="A0A8J6H740"/>
<evidence type="ECO:0000256" key="1">
    <source>
        <dbReference type="ARBA" id="ARBA00004141"/>
    </source>
</evidence>
<evidence type="ECO:0000313" key="9">
    <source>
        <dbReference type="EMBL" id="KAH0809082.1"/>
    </source>
</evidence>
<dbReference type="Pfam" id="PF03522">
    <property type="entry name" value="SLC12"/>
    <property type="match status" value="1"/>
</dbReference>
<feature type="transmembrane region" description="Helical" evidence="6">
    <location>
        <begin position="73"/>
        <end position="93"/>
    </location>
</feature>
<dbReference type="PANTHER" id="PTHR11827:SF103">
    <property type="entry name" value="SODIUM CHLORIDE COTRANSPORTER 69, ISOFORM E"/>
    <property type="match status" value="1"/>
</dbReference>
<feature type="transmembrane region" description="Helical" evidence="6">
    <location>
        <begin position="126"/>
        <end position="146"/>
    </location>
</feature>
<dbReference type="GO" id="GO:0008511">
    <property type="term" value="F:sodium:potassium:chloride symporter activity"/>
    <property type="evidence" value="ECO:0007669"/>
    <property type="project" value="TreeGrafter"/>
</dbReference>
<evidence type="ECO:0000259" key="7">
    <source>
        <dbReference type="Pfam" id="PF00324"/>
    </source>
</evidence>
<evidence type="ECO:0000256" key="4">
    <source>
        <dbReference type="ARBA" id="ARBA00023136"/>
    </source>
</evidence>
<evidence type="ECO:0000256" key="5">
    <source>
        <dbReference type="SAM" id="MobiDB-lite"/>
    </source>
</evidence>
<dbReference type="InterPro" id="IPR004842">
    <property type="entry name" value="SLC12A_fam"/>
</dbReference>
<feature type="transmembrane region" description="Helical" evidence="6">
    <location>
        <begin position="185"/>
        <end position="218"/>
    </location>
</feature>
<evidence type="ECO:0000256" key="3">
    <source>
        <dbReference type="ARBA" id="ARBA00022989"/>
    </source>
</evidence>
<dbReference type="EMBL" id="JABDTM020028351">
    <property type="protein sequence ID" value="KAH0809082.1"/>
    <property type="molecule type" value="Genomic_DNA"/>
</dbReference>
<dbReference type="Pfam" id="PF00324">
    <property type="entry name" value="AA_permease"/>
    <property type="match status" value="1"/>
</dbReference>
<protein>
    <recommendedName>
        <fullName evidence="11">Bumetanide-sensitive sodium-(Potassium)-chloride cotransporter</fullName>
    </recommendedName>
</protein>
<keyword evidence="4 6" id="KW-0472">Membrane</keyword>
<dbReference type="Gene3D" id="1.20.1740.10">
    <property type="entry name" value="Amino acid/polyamine transporter I"/>
    <property type="match status" value="1"/>
</dbReference>
<evidence type="ECO:0008006" key="11">
    <source>
        <dbReference type="Google" id="ProtNLM"/>
    </source>
</evidence>
<evidence type="ECO:0000256" key="6">
    <source>
        <dbReference type="SAM" id="Phobius"/>
    </source>
</evidence>
<dbReference type="GO" id="GO:0055075">
    <property type="term" value="P:potassium ion homeostasis"/>
    <property type="evidence" value="ECO:0007669"/>
    <property type="project" value="TreeGrafter"/>
</dbReference>
<organism evidence="9 10">
    <name type="scientific">Tenebrio molitor</name>
    <name type="common">Yellow mealworm beetle</name>
    <dbReference type="NCBI Taxonomy" id="7067"/>
    <lineage>
        <taxon>Eukaryota</taxon>
        <taxon>Metazoa</taxon>
        <taxon>Ecdysozoa</taxon>
        <taxon>Arthropoda</taxon>
        <taxon>Hexapoda</taxon>
        <taxon>Insecta</taxon>
        <taxon>Pterygota</taxon>
        <taxon>Neoptera</taxon>
        <taxon>Endopterygota</taxon>
        <taxon>Coleoptera</taxon>
        <taxon>Polyphaga</taxon>
        <taxon>Cucujiformia</taxon>
        <taxon>Tenebrionidae</taxon>
        <taxon>Tenebrio</taxon>
    </lineage>
</organism>
<keyword evidence="3 6" id="KW-1133">Transmembrane helix</keyword>
<evidence type="ECO:0000313" key="10">
    <source>
        <dbReference type="Proteomes" id="UP000719412"/>
    </source>
</evidence>
<evidence type="ECO:0000259" key="8">
    <source>
        <dbReference type="Pfam" id="PF03522"/>
    </source>
</evidence>
<dbReference type="GO" id="GO:0016020">
    <property type="term" value="C:membrane"/>
    <property type="evidence" value="ECO:0007669"/>
    <property type="project" value="UniProtKB-SubCell"/>
</dbReference>
<dbReference type="PANTHER" id="PTHR11827">
    <property type="entry name" value="SOLUTE CARRIER FAMILY 12, CATION COTRANSPORTERS"/>
    <property type="match status" value="1"/>
</dbReference>
<dbReference type="GO" id="GO:0006884">
    <property type="term" value="P:cell volume homeostasis"/>
    <property type="evidence" value="ECO:0007669"/>
    <property type="project" value="TreeGrafter"/>
</dbReference>
<reference evidence="9" key="1">
    <citation type="journal article" date="2020" name="J Insects Food Feed">
        <title>The yellow mealworm (Tenebrio molitor) genome: a resource for the emerging insects as food and feed industry.</title>
        <authorList>
            <person name="Eriksson T."/>
            <person name="Andere A."/>
            <person name="Kelstrup H."/>
            <person name="Emery V."/>
            <person name="Picard C."/>
        </authorList>
    </citation>
    <scope>NUCLEOTIDE SEQUENCE</scope>
    <source>
        <strain evidence="9">Stoneville</strain>
        <tissue evidence="9">Whole head</tissue>
    </source>
</reference>
<sequence>MAFICGFTVLRDATGELATNPNATLLTLDFGNYTVNTTIPLNETVATNKTHRNSFGLHNDFQVVELVSWVGPVIYAGCFAATLSSALASLVSAPKVFQALCKDKLYPGFDWFAKGYGKNNEPMRGYILTFIIAVGFILIGELNLIAPLISNFFLAAYTLINFSTFHASLAKPVGWRPTFKYYNMWLSLAGSVLCVLVMFLISWWTALITFAAVLALYLIVSVRKPDVNWGSTTQAQIYKNALQAAHQLNAVEEHVKNYRPQILVLSGMPSARPALVDFAHLITKNQSMLVCGHINTSRLHQRVRNVLNFKANNWLRAHKLRAFYMQVDGQDFEEGCTSLLKACGIGKLRPNILLMGHKSDWQKCSKDDLDQYFGVLHKAFDLHMSVGILRLQEGLDFSQHYADDAASKIKNSTESLPRNQSYSQMSQASSTSDISVPNTPITRNREVVNVCPNVDDSAKKPKSIGGSLSEIVVDDLFDMPRERMSQMFQFQKKQKRGGYIDVWWLYDDGGLTLLLPYIMSTRRNWNNCKLRVFALANKRDELELEHRNMASLLAKFRIDYSDLQVVTDFTNKPSDATLQFFDSLIADFRKPETDNDLDSIQVTEAELMAVKDKTHRHLKLRELLLEHSLESNMVVMTLPIPRKNIVSAPLYLAWLEVLTRDMPPMLLVRGNQTSVLTFYS</sequence>
<dbReference type="GO" id="GO:0055064">
    <property type="term" value="P:chloride ion homeostasis"/>
    <property type="evidence" value="ECO:0007669"/>
    <property type="project" value="TreeGrafter"/>
</dbReference>
<keyword evidence="2 6" id="KW-0812">Transmembrane</keyword>
<dbReference type="GO" id="GO:0055078">
    <property type="term" value="P:sodium ion homeostasis"/>
    <property type="evidence" value="ECO:0007669"/>
    <property type="project" value="TreeGrafter"/>
</dbReference>
<name>A0A8J6H740_TENMO</name>
<gene>
    <name evidence="9" type="ORF">GEV33_013705</name>
</gene>
<dbReference type="InterPro" id="IPR018491">
    <property type="entry name" value="SLC12_C"/>
</dbReference>
<feature type="domain" description="SLC12A transporter C-terminal" evidence="8">
    <location>
        <begin position="272"/>
        <end position="680"/>
    </location>
</feature>
<dbReference type="Proteomes" id="UP000719412">
    <property type="component" value="Unassembled WGS sequence"/>
</dbReference>
<keyword evidence="10" id="KW-1185">Reference proteome</keyword>
<feature type="compositionally biased region" description="Low complexity" evidence="5">
    <location>
        <begin position="420"/>
        <end position="435"/>
    </location>
</feature>
<proteinExistence type="predicted"/>
<accession>A0A8J6H740</accession>
<evidence type="ECO:0000256" key="2">
    <source>
        <dbReference type="ARBA" id="ARBA00022692"/>
    </source>
</evidence>
<feature type="region of interest" description="Disordered" evidence="5">
    <location>
        <begin position="411"/>
        <end position="439"/>
    </location>
</feature>